<evidence type="ECO:0000256" key="1">
    <source>
        <dbReference type="PROSITE-ProRule" id="PRU01076"/>
    </source>
</evidence>
<dbReference type="SUPFAM" id="SSF89447">
    <property type="entry name" value="AbrB/MazE/MraZ-like"/>
    <property type="match status" value="1"/>
</dbReference>
<dbReference type="AlphaFoldDB" id="A0A7C2ZXK3"/>
<evidence type="ECO:0000313" key="3">
    <source>
        <dbReference type="EMBL" id="HEX70240.1"/>
    </source>
</evidence>
<comment type="caution">
    <text evidence="3">The sequence shown here is derived from an EMBL/GenBank/DDBJ whole genome shotgun (WGS) entry which is preliminary data.</text>
</comment>
<organism evidence="3">
    <name type="scientific">Thermorudis sp</name>
    <dbReference type="NCBI Taxonomy" id="1969470"/>
    <lineage>
        <taxon>Bacteria</taxon>
        <taxon>Pseudomonadati</taxon>
        <taxon>Thermomicrobiota</taxon>
        <taxon>Thermomicrobia</taxon>
        <taxon>Thermomicrobia incertae sedis</taxon>
        <taxon>Thermorudis</taxon>
    </lineage>
</organism>
<dbReference type="SMART" id="SM00966">
    <property type="entry name" value="SpoVT_AbrB"/>
    <property type="match status" value="1"/>
</dbReference>
<keyword evidence="1" id="KW-0238">DNA-binding</keyword>
<dbReference type="NCBIfam" id="TIGR01439">
    <property type="entry name" value="lp_hng_hel_AbrB"/>
    <property type="match status" value="1"/>
</dbReference>
<dbReference type="InterPro" id="IPR037914">
    <property type="entry name" value="SpoVT-AbrB_sf"/>
</dbReference>
<sequence length="88" mass="10276">MSDIEHYTITLDERSRLVLPARLRRRLDLHPGDRLIIIVDAADGFRVVSAREQARRLRGLYRDLAPGRSLADELIAERREEARREDAR</sequence>
<gene>
    <name evidence="3" type="ORF">ENP13_03235</name>
</gene>
<evidence type="ECO:0000259" key="2">
    <source>
        <dbReference type="PROSITE" id="PS51740"/>
    </source>
</evidence>
<dbReference type="PROSITE" id="PS51740">
    <property type="entry name" value="SPOVT_ABRB"/>
    <property type="match status" value="1"/>
</dbReference>
<reference evidence="3" key="1">
    <citation type="journal article" date="2020" name="mSystems">
        <title>Genome- and Community-Level Interaction Insights into Carbon Utilization and Element Cycling Functions of Hydrothermarchaeota in Hydrothermal Sediment.</title>
        <authorList>
            <person name="Zhou Z."/>
            <person name="Liu Y."/>
            <person name="Xu W."/>
            <person name="Pan J."/>
            <person name="Luo Z.H."/>
            <person name="Li M."/>
        </authorList>
    </citation>
    <scope>NUCLEOTIDE SEQUENCE [LARGE SCALE GENOMIC DNA]</scope>
    <source>
        <strain evidence="3">SpSt-192</strain>
    </source>
</reference>
<dbReference type="Gene3D" id="2.10.260.10">
    <property type="match status" value="1"/>
</dbReference>
<dbReference type="InterPro" id="IPR007159">
    <property type="entry name" value="SpoVT-AbrB_dom"/>
</dbReference>
<protein>
    <submittedName>
        <fullName evidence="3">AbrB family transcriptional regulator</fullName>
    </submittedName>
</protein>
<dbReference type="Pfam" id="PF04014">
    <property type="entry name" value="MazE_antitoxin"/>
    <property type="match status" value="1"/>
</dbReference>
<accession>A0A7C2ZXK3</accession>
<dbReference type="EMBL" id="DSID01000252">
    <property type="protein sequence ID" value="HEX70240.1"/>
    <property type="molecule type" value="Genomic_DNA"/>
</dbReference>
<name>A0A7C2ZXK3_9BACT</name>
<proteinExistence type="predicted"/>
<feature type="domain" description="SpoVT-AbrB" evidence="2">
    <location>
        <begin position="6"/>
        <end position="53"/>
    </location>
</feature>
<dbReference type="GO" id="GO:0003677">
    <property type="term" value="F:DNA binding"/>
    <property type="evidence" value="ECO:0007669"/>
    <property type="project" value="UniProtKB-UniRule"/>
</dbReference>